<dbReference type="PROSITE" id="PS00978">
    <property type="entry name" value="FAD_G3PDH_2"/>
    <property type="match status" value="1"/>
</dbReference>
<reference evidence="14 15" key="1">
    <citation type="journal article" date="2014" name="PLoS ONE">
        <title>Global Analysis of Gene Expression Profiles in Physic Nut (Jatropha curcas L.) Seedlings Exposed to Salt Stress.</title>
        <authorList>
            <person name="Zhang L."/>
            <person name="Zhang C."/>
            <person name="Wu P."/>
            <person name="Chen Y."/>
            <person name="Li M."/>
            <person name="Jiang H."/>
            <person name="Wu G."/>
        </authorList>
    </citation>
    <scope>NUCLEOTIDE SEQUENCE [LARGE SCALE GENOMIC DNA]</scope>
    <source>
        <strain evidence="15">cv. GZQX0401</strain>
        <tissue evidence="14">Young leaves</tissue>
    </source>
</reference>
<evidence type="ECO:0000256" key="7">
    <source>
        <dbReference type="ARBA" id="ARBA00022827"/>
    </source>
</evidence>
<dbReference type="Proteomes" id="UP000027138">
    <property type="component" value="Unassembled WGS sequence"/>
</dbReference>
<dbReference type="Pfam" id="PF01266">
    <property type="entry name" value="DAO"/>
    <property type="match status" value="1"/>
</dbReference>
<accession>A0A067K2M6</accession>
<evidence type="ECO:0000313" key="14">
    <source>
        <dbReference type="EMBL" id="KDP30476.1"/>
    </source>
</evidence>
<dbReference type="SUPFAM" id="SSF54373">
    <property type="entry name" value="FAD-linked reductases, C-terminal domain"/>
    <property type="match status" value="1"/>
</dbReference>
<comment type="similarity">
    <text evidence="4 11">Belongs to the FAD-dependent glycerol-3-phosphate dehydrogenase family.</text>
</comment>
<proteinExistence type="inferred from homology"/>
<feature type="domain" description="Alpha-glycerophosphate oxidase C-terminal" evidence="13">
    <location>
        <begin position="466"/>
        <end position="602"/>
    </location>
</feature>
<evidence type="ECO:0000256" key="3">
    <source>
        <dbReference type="ARBA" id="ARBA00005157"/>
    </source>
</evidence>
<evidence type="ECO:0000259" key="13">
    <source>
        <dbReference type="Pfam" id="PF16901"/>
    </source>
</evidence>
<comment type="pathway">
    <text evidence="3">Polyol metabolism; glycerol degradation via glycerol kinase pathway; glycerone phosphate from sn-glycerol 3-phosphate (anaerobic route): step 1/1.</text>
</comment>
<keyword evidence="15" id="KW-1185">Reference proteome</keyword>
<comment type="subcellular location">
    <subcellularLocation>
        <location evidence="2">Mitochondrion</location>
    </subcellularLocation>
</comment>
<dbReference type="PANTHER" id="PTHR11985:SF15">
    <property type="entry name" value="GLYCEROL-3-PHOSPHATE DEHYDROGENASE, MITOCHONDRIAL"/>
    <property type="match status" value="1"/>
</dbReference>
<evidence type="ECO:0000256" key="9">
    <source>
        <dbReference type="ARBA" id="ARBA00023002"/>
    </source>
</evidence>
<dbReference type="KEGG" id="jcu:105641100"/>
<evidence type="ECO:0000256" key="6">
    <source>
        <dbReference type="ARBA" id="ARBA00022630"/>
    </source>
</evidence>
<dbReference type="EMBL" id="KK914677">
    <property type="protein sequence ID" value="KDP30476.1"/>
    <property type="molecule type" value="Genomic_DNA"/>
</dbReference>
<dbReference type="InterPro" id="IPR031656">
    <property type="entry name" value="DAO_C"/>
</dbReference>
<dbReference type="InterPro" id="IPR006076">
    <property type="entry name" value="FAD-dep_OxRdtase"/>
</dbReference>
<dbReference type="GO" id="GO:0005739">
    <property type="term" value="C:mitochondrion"/>
    <property type="evidence" value="ECO:0007669"/>
    <property type="project" value="UniProtKB-SubCell"/>
</dbReference>
<dbReference type="PRINTS" id="PR01001">
    <property type="entry name" value="FADG3PDH"/>
</dbReference>
<dbReference type="STRING" id="180498.A0A067K2M6"/>
<dbReference type="SUPFAM" id="SSF51905">
    <property type="entry name" value="FAD/NAD(P)-binding domain"/>
    <property type="match status" value="1"/>
</dbReference>
<dbReference type="OrthoDB" id="264015at2759"/>
<keyword evidence="8" id="KW-0809">Transit peptide</keyword>
<keyword evidence="10" id="KW-0496">Mitochondrion</keyword>
<dbReference type="EC" id="1.1.5.3" evidence="5 11"/>
<dbReference type="Gene3D" id="3.50.50.60">
    <property type="entry name" value="FAD/NAD(P)-binding domain"/>
    <property type="match status" value="1"/>
</dbReference>
<evidence type="ECO:0000256" key="4">
    <source>
        <dbReference type="ARBA" id="ARBA00007330"/>
    </source>
</evidence>
<feature type="domain" description="FAD dependent oxidoreductase" evidence="12">
    <location>
        <begin position="76"/>
        <end position="444"/>
    </location>
</feature>
<evidence type="ECO:0000256" key="11">
    <source>
        <dbReference type="RuleBase" id="RU361217"/>
    </source>
</evidence>
<gene>
    <name evidence="14" type="ORF">JCGZ_16155</name>
</gene>
<name>A0A067K2M6_JATCU</name>
<dbReference type="InterPro" id="IPR000447">
    <property type="entry name" value="G3P_DH_FAD-dep"/>
</dbReference>
<dbReference type="PROSITE" id="PS00977">
    <property type="entry name" value="FAD_G3PDH_1"/>
    <property type="match status" value="1"/>
</dbReference>
<evidence type="ECO:0000256" key="5">
    <source>
        <dbReference type="ARBA" id="ARBA00013029"/>
    </source>
</evidence>
<comment type="catalytic activity">
    <reaction evidence="11">
        <text>a quinone + sn-glycerol 3-phosphate = dihydroxyacetone phosphate + a quinol</text>
        <dbReference type="Rhea" id="RHEA:18977"/>
        <dbReference type="ChEBI" id="CHEBI:24646"/>
        <dbReference type="ChEBI" id="CHEBI:57597"/>
        <dbReference type="ChEBI" id="CHEBI:57642"/>
        <dbReference type="ChEBI" id="CHEBI:132124"/>
        <dbReference type="EC" id="1.1.5.3"/>
    </reaction>
</comment>
<dbReference type="GO" id="GO:0004368">
    <property type="term" value="F:glycerol-3-phosphate dehydrogenase (quinone) activity"/>
    <property type="evidence" value="ECO:0007669"/>
    <property type="project" value="UniProtKB-EC"/>
</dbReference>
<evidence type="ECO:0000256" key="10">
    <source>
        <dbReference type="ARBA" id="ARBA00023128"/>
    </source>
</evidence>
<evidence type="ECO:0000256" key="8">
    <source>
        <dbReference type="ARBA" id="ARBA00022946"/>
    </source>
</evidence>
<organism evidence="14 15">
    <name type="scientific">Jatropha curcas</name>
    <name type="common">Barbados nut</name>
    <dbReference type="NCBI Taxonomy" id="180498"/>
    <lineage>
        <taxon>Eukaryota</taxon>
        <taxon>Viridiplantae</taxon>
        <taxon>Streptophyta</taxon>
        <taxon>Embryophyta</taxon>
        <taxon>Tracheophyta</taxon>
        <taxon>Spermatophyta</taxon>
        <taxon>Magnoliopsida</taxon>
        <taxon>eudicotyledons</taxon>
        <taxon>Gunneridae</taxon>
        <taxon>Pentapetalae</taxon>
        <taxon>rosids</taxon>
        <taxon>fabids</taxon>
        <taxon>Malpighiales</taxon>
        <taxon>Euphorbiaceae</taxon>
        <taxon>Crotonoideae</taxon>
        <taxon>Jatropheae</taxon>
        <taxon>Jatropha</taxon>
    </lineage>
</organism>
<evidence type="ECO:0000259" key="12">
    <source>
        <dbReference type="Pfam" id="PF01266"/>
    </source>
</evidence>
<comment type="cofactor">
    <cofactor evidence="1 11">
        <name>FAD</name>
        <dbReference type="ChEBI" id="CHEBI:57692"/>
    </cofactor>
</comment>
<dbReference type="Pfam" id="PF16901">
    <property type="entry name" value="DAO_C"/>
    <property type="match status" value="1"/>
</dbReference>
<keyword evidence="6 11" id="KW-0285">Flavoprotein</keyword>
<dbReference type="Gene3D" id="1.10.8.870">
    <property type="entry name" value="Alpha-glycerophosphate oxidase, cap domain"/>
    <property type="match status" value="1"/>
</dbReference>
<keyword evidence="9 11" id="KW-0560">Oxidoreductase</keyword>
<dbReference type="PANTHER" id="PTHR11985">
    <property type="entry name" value="GLYCEROL-3-PHOSPHATE DEHYDROGENASE"/>
    <property type="match status" value="1"/>
</dbReference>
<protein>
    <recommendedName>
        <fullName evidence="5 11">Glycerol-3-phosphate dehydrogenase</fullName>
        <ecNumber evidence="5 11">1.1.5.3</ecNumber>
    </recommendedName>
</protein>
<dbReference type="GO" id="GO:0006072">
    <property type="term" value="P:glycerol-3-phosphate metabolic process"/>
    <property type="evidence" value="ECO:0007669"/>
    <property type="project" value="UniProtKB-UniRule"/>
</dbReference>
<evidence type="ECO:0000256" key="1">
    <source>
        <dbReference type="ARBA" id="ARBA00001974"/>
    </source>
</evidence>
<dbReference type="InterPro" id="IPR038299">
    <property type="entry name" value="DAO_C_sf"/>
</dbReference>
<keyword evidence="7" id="KW-0274">FAD</keyword>
<dbReference type="Gene3D" id="3.30.9.10">
    <property type="entry name" value="D-Amino Acid Oxidase, subunit A, domain 2"/>
    <property type="match status" value="1"/>
</dbReference>
<dbReference type="InterPro" id="IPR036188">
    <property type="entry name" value="FAD/NAD-bd_sf"/>
</dbReference>
<evidence type="ECO:0000313" key="15">
    <source>
        <dbReference type="Proteomes" id="UP000027138"/>
    </source>
</evidence>
<sequence>MSSATRFRRLGVAAIITATAATTGGFLSPTFATNDHGVRPALDPVKQKITDPNAVVPSRAAQESVLIGATTANPLDVLVIGGGATGTGVALDAVTRGLRVGLVERDDFSSGTSSRSTKLIHGGVRYLEKAVFNLDYGQLRLVFHALEERKQVIDNAPHLCHALPCMTPCFDWFEVVYYWMGLKMYDLVAGPRLLHLSRYYSAQESLELFPTLAKKGKDKTLKGTVVYYDGQMNDSRLNVALACTAALAGAAVVNHAEVISFLKDEADERIIGARIRDNLSGKEFETYAKVVVNAAGPFCDSVRKMAKNDAQPMICPSSGVHIILPDYYSPEGMGLIVPKTKDGRVVFMLPWLGRTVAGTTDSNTIITPLPEPHEDEIQFILDAISDYLSVKVRRIDVLSAWSGIRPLAIDPSAKSTESISRDHVVCEDHPGLVTITGGKWTTYRSMAEDAVDAAVKSGKLSPTNECSTQNLRLIGGDGWEPSSFTVLAQQYVRMKRSYGGKVVPGVMDTAAAKHLSHAYGTMAERVAAIAQNEGLGKRLAHGYPFLEAEVAYCARNEYCETAVDFIARRSRLAFLDTDAAGRALPRIIQILATECNWDKARQKQELENAKKFLETFKSSRNAQFHDGKH</sequence>
<evidence type="ECO:0000256" key="2">
    <source>
        <dbReference type="ARBA" id="ARBA00004173"/>
    </source>
</evidence>
<dbReference type="FunFam" id="1.10.8.870:FF:000004">
    <property type="entry name" value="Glycerol-3-phosphate dehydrogenase"/>
    <property type="match status" value="1"/>
</dbReference>
<dbReference type="AlphaFoldDB" id="A0A067K2M6"/>